<dbReference type="KEGG" id="bif:N288_04610"/>
<gene>
    <name evidence="3" type="ORF">N288_04610</name>
</gene>
<evidence type="ECO:0000259" key="2">
    <source>
        <dbReference type="Pfam" id="PF07833"/>
    </source>
</evidence>
<dbReference type="InterPro" id="IPR036582">
    <property type="entry name" value="Mao_N_sf"/>
</dbReference>
<feature type="chain" id="PRO_5004662220" description="Copper amine oxidase-like N-terminal domain-containing protein" evidence="1">
    <location>
        <begin position="26"/>
        <end position="153"/>
    </location>
</feature>
<accession>U5L569</accession>
<dbReference type="OrthoDB" id="2531752at2"/>
<evidence type="ECO:0000313" key="4">
    <source>
        <dbReference type="Proteomes" id="UP000017805"/>
    </source>
</evidence>
<sequence length="153" mass="17323">MKKSLTFMFVLMLSLSSLSVPDAQAKPANERILKLTVNSHIYYVDDVKYDFGANEKVVPLIKNGSVYVPARTIPNWFGTPNSYKSGQFRIVAKDRTTIFDTHKKKIYINGRQFTTLESFVFEGKLYLPIGRVADAVEQPLVRNGNSITIGQMR</sequence>
<dbReference type="InterPro" id="IPR012854">
    <property type="entry name" value="Cu_amine_oxidase-like_N"/>
</dbReference>
<dbReference type="EMBL" id="CP006643">
    <property type="protein sequence ID" value="AGX02879.1"/>
    <property type="molecule type" value="Genomic_DNA"/>
</dbReference>
<feature type="domain" description="Copper amine oxidase-like N-terminal" evidence="2">
    <location>
        <begin position="56"/>
        <end position="137"/>
    </location>
</feature>
<keyword evidence="1" id="KW-0732">Signal</keyword>
<dbReference type="HOGENOM" id="CLU_1709592_0_0_9"/>
<feature type="signal peptide" evidence="1">
    <location>
        <begin position="1"/>
        <end position="25"/>
    </location>
</feature>
<protein>
    <recommendedName>
        <fullName evidence="2">Copper amine oxidase-like N-terminal domain-containing protein</fullName>
    </recommendedName>
</protein>
<name>U5L569_9BACI</name>
<organism evidence="3 4">
    <name type="scientific">Bacillus infantis NRRL B-14911</name>
    <dbReference type="NCBI Taxonomy" id="1367477"/>
    <lineage>
        <taxon>Bacteria</taxon>
        <taxon>Bacillati</taxon>
        <taxon>Bacillota</taxon>
        <taxon>Bacilli</taxon>
        <taxon>Bacillales</taxon>
        <taxon>Bacillaceae</taxon>
        <taxon>Bacillus</taxon>
    </lineage>
</organism>
<dbReference type="Pfam" id="PF07833">
    <property type="entry name" value="Cu_amine_oxidN1"/>
    <property type="match status" value="1"/>
</dbReference>
<proteinExistence type="predicted"/>
<evidence type="ECO:0000313" key="3">
    <source>
        <dbReference type="EMBL" id="AGX02879.1"/>
    </source>
</evidence>
<dbReference type="PATRIC" id="fig|1367477.3.peg.856"/>
<dbReference type="Proteomes" id="UP000017805">
    <property type="component" value="Chromosome"/>
</dbReference>
<dbReference type="AlphaFoldDB" id="U5L569"/>
<keyword evidence="4" id="KW-1185">Reference proteome</keyword>
<dbReference type="SUPFAM" id="SSF55383">
    <property type="entry name" value="Copper amine oxidase, domain N"/>
    <property type="match status" value="1"/>
</dbReference>
<reference evidence="3 4" key="1">
    <citation type="submission" date="2013-07" db="EMBL/GenBank/DDBJ databases">
        <title>Complete genome sequence of Bacillus infantis NRRL B-14911 that has potential to induce cardiac disease by antigenic mimicry.</title>
        <authorList>
            <person name="Massilamany C."/>
            <person name="Smith T.P.L."/>
            <person name="Loy J.D."/>
            <person name="Barletta R."/>
            <person name="Reddy J."/>
        </authorList>
    </citation>
    <scope>NUCLEOTIDE SEQUENCE [LARGE SCALE GENOMIC DNA]</scope>
    <source>
        <strain evidence="3 4">NRRL B-14911</strain>
    </source>
</reference>
<dbReference type="RefSeq" id="WP_009791953.1">
    <property type="nucleotide sequence ID" value="NC_022524.1"/>
</dbReference>
<evidence type="ECO:0000256" key="1">
    <source>
        <dbReference type="SAM" id="SignalP"/>
    </source>
</evidence>